<reference evidence="7" key="1">
    <citation type="journal article" date="2019" name="Int. J. Syst. Evol. Microbiol.">
        <title>The Global Catalogue of Microorganisms (GCM) 10K type strain sequencing project: providing services to taxonomists for standard genome sequencing and annotation.</title>
        <authorList>
            <consortium name="The Broad Institute Genomics Platform"/>
            <consortium name="The Broad Institute Genome Sequencing Center for Infectious Disease"/>
            <person name="Wu L."/>
            <person name="Ma J."/>
        </authorList>
    </citation>
    <scope>NUCLEOTIDE SEQUENCE [LARGE SCALE GENOMIC DNA]</scope>
    <source>
        <strain evidence="7">JCM 9458</strain>
    </source>
</reference>
<protein>
    <recommendedName>
        <fullName evidence="4">Putative pterin-4-alpha-carbinolamine dehydratase</fullName>
        <ecNumber evidence="3">4.2.1.96</ecNumber>
    </recommendedName>
</protein>
<dbReference type="InterPro" id="IPR036428">
    <property type="entry name" value="PCD_sf"/>
</dbReference>
<dbReference type="NCBIfam" id="NF002017">
    <property type="entry name" value="PRK00823.1-2"/>
    <property type="match status" value="1"/>
</dbReference>
<evidence type="ECO:0000256" key="3">
    <source>
        <dbReference type="ARBA" id="ARBA00013252"/>
    </source>
</evidence>
<dbReference type="PANTHER" id="PTHR12599">
    <property type="entry name" value="PTERIN-4-ALPHA-CARBINOLAMINE DEHYDRATASE"/>
    <property type="match status" value="1"/>
</dbReference>
<evidence type="ECO:0000313" key="6">
    <source>
        <dbReference type="EMBL" id="GAA3385910.1"/>
    </source>
</evidence>
<keyword evidence="5" id="KW-0456">Lyase</keyword>
<comment type="caution">
    <text evidence="6">The sequence shown here is derived from an EMBL/GenBank/DDBJ whole genome shotgun (WGS) entry which is preliminary data.</text>
</comment>
<accession>A0ABP6SUU7</accession>
<dbReference type="PANTHER" id="PTHR12599:SF0">
    <property type="entry name" value="PTERIN-4-ALPHA-CARBINOLAMINE DEHYDRATASE"/>
    <property type="match status" value="1"/>
</dbReference>
<proteinExistence type="inferred from homology"/>
<name>A0ABP6SUU7_9ACTN</name>
<dbReference type="InterPro" id="IPR001533">
    <property type="entry name" value="Pterin_deHydtase"/>
</dbReference>
<dbReference type="RefSeq" id="WP_345727854.1">
    <property type="nucleotide sequence ID" value="NZ_BAAAYN010000012.1"/>
</dbReference>
<evidence type="ECO:0000313" key="7">
    <source>
        <dbReference type="Proteomes" id="UP001501676"/>
    </source>
</evidence>
<organism evidence="6 7">
    <name type="scientific">Cryptosporangium minutisporangium</name>
    <dbReference type="NCBI Taxonomy" id="113569"/>
    <lineage>
        <taxon>Bacteria</taxon>
        <taxon>Bacillati</taxon>
        <taxon>Actinomycetota</taxon>
        <taxon>Actinomycetes</taxon>
        <taxon>Cryptosporangiales</taxon>
        <taxon>Cryptosporangiaceae</taxon>
        <taxon>Cryptosporangium</taxon>
    </lineage>
</organism>
<gene>
    <name evidence="6" type="ORF">GCM10020369_21280</name>
</gene>
<dbReference type="EMBL" id="BAAAYN010000012">
    <property type="protein sequence ID" value="GAA3385910.1"/>
    <property type="molecule type" value="Genomic_DNA"/>
</dbReference>
<comment type="catalytic activity">
    <reaction evidence="1">
        <text>(4aS,6R)-4a-hydroxy-L-erythro-5,6,7,8-tetrahydrobiopterin = (6R)-L-erythro-6,7-dihydrobiopterin + H2O</text>
        <dbReference type="Rhea" id="RHEA:11920"/>
        <dbReference type="ChEBI" id="CHEBI:15377"/>
        <dbReference type="ChEBI" id="CHEBI:15642"/>
        <dbReference type="ChEBI" id="CHEBI:43120"/>
        <dbReference type="EC" id="4.2.1.96"/>
    </reaction>
</comment>
<dbReference type="Gene3D" id="3.30.1360.20">
    <property type="entry name" value="Transcriptional coactivator/pterin dehydratase"/>
    <property type="match status" value="1"/>
</dbReference>
<comment type="similarity">
    <text evidence="2">Belongs to the pterin-4-alpha-carbinolamine dehydratase family.</text>
</comment>
<dbReference type="EC" id="4.2.1.96" evidence="3"/>
<dbReference type="SUPFAM" id="SSF55248">
    <property type="entry name" value="PCD-like"/>
    <property type="match status" value="1"/>
</dbReference>
<dbReference type="Proteomes" id="UP001501676">
    <property type="component" value="Unassembled WGS sequence"/>
</dbReference>
<dbReference type="Pfam" id="PF01329">
    <property type="entry name" value="Pterin_4a"/>
    <property type="match status" value="1"/>
</dbReference>
<dbReference type="CDD" id="cd00488">
    <property type="entry name" value="PCD_DCoH"/>
    <property type="match status" value="1"/>
</dbReference>
<evidence type="ECO:0000256" key="5">
    <source>
        <dbReference type="ARBA" id="ARBA00023239"/>
    </source>
</evidence>
<keyword evidence="7" id="KW-1185">Reference proteome</keyword>
<evidence type="ECO:0000256" key="2">
    <source>
        <dbReference type="ARBA" id="ARBA00006472"/>
    </source>
</evidence>
<evidence type="ECO:0000256" key="1">
    <source>
        <dbReference type="ARBA" id="ARBA00001554"/>
    </source>
</evidence>
<evidence type="ECO:0000256" key="4">
    <source>
        <dbReference type="ARBA" id="ARBA00021735"/>
    </source>
</evidence>
<sequence>MADMTLSADEITAGLTELPEWSGDTSGIRRTVEAASFPAAIALVDRIAVVAEQRDHHPDIDIRWRKVTFALVTHSAGGVTAKDLQLAAEIDACVET</sequence>